<protein>
    <submittedName>
        <fullName evidence="6">Efflux RND transporter periplasmic adaptor subunit</fullName>
    </submittedName>
</protein>
<evidence type="ECO:0000313" key="5">
    <source>
        <dbReference type="EMBL" id="MBJ7266418.1"/>
    </source>
</evidence>
<accession>A0A8I1G657</accession>
<dbReference type="GO" id="GO:0015679">
    <property type="term" value="P:plasma membrane copper ion transport"/>
    <property type="evidence" value="ECO:0007669"/>
    <property type="project" value="TreeGrafter"/>
</dbReference>
<dbReference type="FunFam" id="2.40.420.20:FF:000006">
    <property type="entry name" value="RND family efflux transporter MFP subunit"/>
    <property type="match status" value="1"/>
</dbReference>
<dbReference type="GO" id="GO:0030288">
    <property type="term" value="C:outer membrane-bounded periplasmic space"/>
    <property type="evidence" value="ECO:0007669"/>
    <property type="project" value="TreeGrafter"/>
</dbReference>
<feature type="coiled-coil region" evidence="3">
    <location>
        <begin position="232"/>
        <end position="297"/>
    </location>
</feature>
<dbReference type="Proteomes" id="UP000621390">
    <property type="component" value="Unassembled WGS sequence"/>
</dbReference>
<evidence type="ECO:0000259" key="4">
    <source>
        <dbReference type="Pfam" id="PF25975"/>
    </source>
</evidence>
<dbReference type="SUPFAM" id="SSF111369">
    <property type="entry name" value="HlyD-like secretion proteins"/>
    <property type="match status" value="1"/>
</dbReference>
<feature type="domain" description="CzcB-like C-terminal circularly permuted SH3-like" evidence="4">
    <location>
        <begin position="430"/>
        <end position="488"/>
    </location>
</feature>
<dbReference type="Pfam" id="PF25975">
    <property type="entry name" value="CzcB_C"/>
    <property type="match status" value="1"/>
</dbReference>
<gene>
    <name evidence="5" type="ORF">JHC10_05590</name>
    <name evidence="6" type="ORF">JHC11_02100</name>
</gene>
<dbReference type="EMBL" id="JAEMOS010000015">
    <property type="protein sequence ID" value="MBJ7266418.1"/>
    <property type="molecule type" value="Genomic_DNA"/>
</dbReference>
<keyword evidence="8" id="KW-1185">Reference proteome</keyword>
<dbReference type="Proteomes" id="UP000655994">
    <property type="component" value="Unassembled WGS sequence"/>
</dbReference>
<organism evidence="6 7">
    <name type="scientific">Idiomarina abyssalis</name>
    <dbReference type="NCBI Taxonomy" id="86102"/>
    <lineage>
        <taxon>Bacteria</taxon>
        <taxon>Pseudomonadati</taxon>
        <taxon>Pseudomonadota</taxon>
        <taxon>Gammaproteobacteria</taxon>
        <taxon>Alteromonadales</taxon>
        <taxon>Idiomarinaceae</taxon>
        <taxon>Idiomarina</taxon>
    </lineage>
</organism>
<dbReference type="Gene3D" id="2.40.420.20">
    <property type="match status" value="1"/>
</dbReference>
<dbReference type="Gene3D" id="2.40.50.100">
    <property type="match status" value="1"/>
</dbReference>
<evidence type="ECO:0000256" key="3">
    <source>
        <dbReference type="SAM" id="Coils"/>
    </source>
</evidence>
<dbReference type="PANTHER" id="PTHR30097:SF15">
    <property type="entry name" value="CATION EFFLUX SYSTEM PROTEIN CUSB"/>
    <property type="match status" value="1"/>
</dbReference>
<keyword evidence="3" id="KW-0175">Coiled coil</keyword>
<dbReference type="GO" id="GO:0046914">
    <property type="term" value="F:transition metal ion binding"/>
    <property type="evidence" value="ECO:0007669"/>
    <property type="project" value="TreeGrafter"/>
</dbReference>
<sequence>MRLHQLLASIFIAVLLAGCGQTETESHGHAHEEATSLVYTDYTEHTELFVEFPALQQGESSRFLAHLTNLSDFSPVTEGAVYVELRKNGQLKAGFRVKQPTRDGLFTPVVTPRDAGHYQLSIRLENDQFSSTHELGEVRVFAANEHAQVTQPEVAGDITYLKEQQWQQPFATTKAQQLSLSESVPAFATVKAPANKQATIRAPQAGYFFPDASVTAGHSVERGDTLGLLVPRAQSSQDIISLQLELAEYQSELALAEQEVQRLQQLVDNGAIPETRLQTAKAKQQQLSSRVNATQARIQQGQLGETEGGIAIKSPISGKILSSPLASGMYVDEQQVLTELAANEQRWLELSIPERFGQHVQAISGAWLDTDEQIVRLDEKNSIVAARSLMVQPASRTYSVTLGFAADTWQPMIGQTFAARAITSANKAAIAIPVSAVIRQEGKDVVFVHTGGETFERREVTLGIQDGENIEVTRGLQAGERVVSTGAYDVRLAALGGEEIGHGHAH</sequence>
<dbReference type="GO" id="GO:0022857">
    <property type="term" value="F:transmembrane transporter activity"/>
    <property type="evidence" value="ECO:0007669"/>
    <property type="project" value="InterPro"/>
</dbReference>
<evidence type="ECO:0000313" key="7">
    <source>
        <dbReference type="Proteomes" id="UP000621390"/>
    </source>
</evidence>
<dbReference type="Gene3D" id="2.40.30.170">
    <property type="match status" value="1"/>
</dbReference>
<dbReference type="RefSeq" id="WP_199494123.1">
    <property type="nucleotide sequence ID" value="NZ_JAEMOO010000020.1"/>
</dbReference>
<comment type="similarity">
    <text evidence="1">Belongs to the membrane fusion protein (MFP) (TC 8.A.1) family.</text>
</comment>
<evidence type="ECO:0000256" key="1">
    <source>
        <dbReference type="ARBA" id="ARBA00009477"/>
    </source>
</evidence>
<dbReference type="PROSITE" id="PS51257">
    <property type="entry name" value="PROKAR_LIPOPROTEIN"/>
    <property type="match status" value="1"/>
</dbReference>
<dbReference type="InterPro" id="IPR058649">
    <property type="entry name" value="CzcB_C"/>
</dbReference>
<name>A0A8I1G657_9GAMM</name>
<proteinExistence type="inferred from homology"/>
<dbReference type="GO" id="GO:0060003">
    <property type="term" value="P:copper ion export"/>
    <property type="evidence" value="ECO:0007669"/>
    <property type="project" value="TreeGrafter"/>
</dbReference>
<keyword evidence="2" id="KW-0813">Transport</keyword>
<dbReference type="NCBIfam" id="TIGR01730">
    <property type="entry name" value="RND_mfp"/>
    <property type="match status" value="1"/>
</dbReference>
<dbReference type="PANTHER" id="PTHR30097">
    <property type="entry name" value="CATION EFFLUX SYSTEM PROTEIN CUSB"/>
    <property type="match status" value="1"/>
</dbReference>
<dbReference type="AlphaFoldDB" id="A0A8I1G657"/>
<evidence type="ECO:0000313" key="8">
    <source>
        <dbReference type="Proteomes" id="UP000655994"/>
    </source>
</evidence>
<dbReference type="EMBL" id="JAEMOP010000002">
    <property type="protein sequence ID" value="MBJ7314796.1"/>
    <property type="molecule type" value="Genomic_DNA"/>
</dbReference>
<comment type="caution">
    <text evidence="6">The sequence shown here is derived from an EMBL/GenBank/DDBJ whole genome shotgun (WGS) entry which is preliminary data.</text>
</comment>
<dbReference type="Gene3D" id="1.10.287.470">
    <property type="entry name" value="Helix hairpin bin"/>
    <property type="match status" value="1"/>
</dbReference>
<dbReference type="InterPro" id="IPR006143">
    <property type="entry name" value="RND_pump_MFP"/>
</dbReference>
<reference evidence="6 8" key="1">
    <citation type="submission" date="2020-09" db="EMBL/GenBank/DDBJ databases">
        <title>Draft Genomes of Bacterial Isolates from North Pond Shallow Sediments.</title>
        <authorList>
            <person name="Kiel Reese B."/>
            <person name="Mullis M."/>
            <person name="Weisend R.E."/>
        </authorList>
    </citation>
    <scope>NUCLEOTIDE SEQUENCE</scope>
    <source>
        <strain evidence="6">KJE-2</strain>
        <strain evidence="5 8">KJE-3</strain>
    </source>
</reference>
<dbReference type="GO" id="GO:0016020">
    <property type="term" value="C:membrane"/>
    <property type="evidence" value="ECO:0007669"/>
    <property type="project" value="InterPro"/>
</dbReference>
<evidence type="ECO:0000256" key="2">
    <source>
        <dbReference type="ARBA" id="ARBA00022448"/>
    </source>
</evidence>
<dbReference type="InterPro" id="IPR051909">
    <property type="entry name" value="MFP_Cation_Efflux"/>
</dbReference>
<evidence type="ECO:0000313" key="6">
    <source>
        <dbReference type="EMBL" id="MBJ7314796.1"/>
    </source>
</evidence>